<gene>
    <name evidence="2" type="ORF">SASPL_120502</name>
</gene>
<evidence type="ECO:0000313" key="3">
    <source>
        <dbReference type="Proteomes" id="UP000298416"/>
    </source>
</evidence>
<reference evidence="2" key="2">
    <citation type="submission" date="2020-08" db="EMBL/GenBank/DDBJ databases">
        <title>Plant Genome Project.</title>
        <authorList>
            <person name="Zhang R.-G."/>
        </authorList>
    </citation>
    <scope>NUCLEOTIDE SEQUENCE</scope>
    <source>
        <strain evidence="2">Huo1</strain>
        <tissue evidence="2">Leaf</tissue>
    </source>
</reference>
<keyword evidence="1" id="KW-1133">Transmembrane helix</keyword>
<comment type="caution">
    <text evidence="2">The sequence shown here is derived from an EMBL/GenBank/DDBJ whole genome shotgun (WGS) entry which is preliminary data.</text>
</comment>
<keyword evidence="3" id="KW-1185">Reference proteome</keyword>
<dbReference type="EMBL" id="PNBA02000007">
    <property type="protein sequence ID" value="KAG6418299.1"/>
    <property type="molecule type" value="Genomic_DNA"/>
</dbReference>
<evidence type="ECO:0000256" key="1">
    <source>
        <dbReference type="SAM" id="Phobius"/>
    </source>
</evidence>
<proteinExistence type="predicted"/>
<accession>A0A8X8XT90</accession>
<dbReference type="AlphaFoldDB" id="A0A8X8XT90"/>
<evidence type="ECO:0000313" key="2">
    <source>
        <dbReference type="EMBL" id="KAG6418299.1"/>
    </source>
</evidence>
<name>A0A8X8XT90_SALSN</name>
<organism evidence="2">
    <name type="scientific">Salvia splendens</name>
    <name type="common">Scarlet sage</name>
    <dbReference type="NCBI Taxonomy" id="180675"/>
    <lineage>
        <taxon>Eukaryota</taxon>
        <taxon>Viridiplantae</taxon>
        <taxon>Streptophyta</taxon>
        <taxon>Embryophyta</taxon>
        <taxon>Tracheophyta</taxon>
        <taxon>Spermatophyta</taxon>
        <taxon>Magnoliopsida</taxon>
        <taxon>eudicotyledons</taxon>
        <taxon>Gunneridae</taxon>
        <taxon>Pentapetalae</taxon>
        <taxon>asterids</taxon>
        <taxon>lamiids</taxon>
        <taxon>Lamiales</taxon>
        <taxon>Lamiaceae</taxon>
        <taxon>Nepetoideae</taxon>
        <taxon>Mentheae</taxon>
        <taxon>Salviinae</taxon>
        <taxon>Salvia</taxon>
        <taxon>Salvia subgen. Calosphace</taxon>
        <taxon>core Calosphace</taxon>
    </lineage>
</organism>
<protein>
    <submittedName>
        <fullName evidence="2">Uncharacterized protein</fullName>
    </submittedName>
</protein>
<dbReference type="Proteomes" id="UP000298416">
    <property type="component" value="Unassembled WGS sequence"/>
</dbReference>
<feature type="transmembrane region" description="Helical" evidence="1">
    <location>
        <begin position="111"/>
        <end position="129"/>
    </location>
</feature>
<keyword evidence="1" id="KW-0812">Transmembrane</keyword>
<sequence>MDGGFVVSYDISGGQYTFSDGNRVIAIGCDDAVAFNGTANGRNFAGGCTAVCDSNNGSAAICPDGSDASELGNGCCQTPIPKGNVSGLENRKRELQAAHNRVVQLTCVQRIANVLILVLMLMATIAAAFKDIKETLTCPTDVKVGATFFA</sequence>
<reference evidence="2" key="1">
    <citation type="submission" date="2018-01" db="EMBL/GenBank/DDBJ databases">
        <authorList>
            <person name="Mao J.F."/>
        </authorList>
    </citation>
    <scope>NUCLEOTIDE SEQUENCE</scope>
    <source>
        <strain evidence="2">Huo1</strain>
        <tissue evidence="2">Leaf</tissue>
    </source>
</reference>
<keyword evidence="1" id="KW-0472">Membrane</keyword>